<protein>
    <recommendedName>
        <fullName evidence="2">Caspase family p20 domain-containing protein</fullName>
    </recommendedName>
</protein>
<sequence>MYRYILLVLYLFLMLSCELCYPAPSRGKVYHLGIGLSYAGTDVRVLKGTLNDAKEQQKAFNALYAGLSFTSVMLLQEGLVCSDGSIGYDHASNPSLPTKEQVISSLASLVDGMNQEDLLVITYSGHGHTDGSWVLAPQHENGKIFTATGELDESVLLSVMELSALLGQARGKVLLLIDSCYAGAFVAESDTSVSAIPEESDFLQKLYATYFSKHERNAPFFVMAATTKDNTSKEPQYGSPIHGYFTQALLEGLGWDEQQQVLNSGNKYLDLDELYAYICKHQGIPTEGENPIRYQHPTITGGAYTLVLDP</sequence>
<gene>
    <name evidence="1" type="ORF">SDC9_101417</name>
</gene>
<comment type="caution">
    <text evidence="1">The sequence shown here is derived from an EMBL/GenBank/DDBJ whole genome shotgun (WGS) entry which is preliminary data.</text>
</comment>
<evidence type="ECO:0000313" key="1">
    <source>
        <dbReference type="EMBL" id="MPM54638.1"/>
    </source>
</evidence>
<organism evidence="1">
    <name type="scientific">bioreactor metagenome</name>
    <dbReference type="NCBI Taxonomy" id="1076179"/>
    <lineage>
        <taxon>unclassified sequences</taxon>
        <taxon>metagenomes</taxon>
        <taxon>ecological metagenomes</taxon>
    </lineage>
</organism>
<dbReference type="PROSITE" id="PS51257">
    <property type="entry name" value="PROKAR_LIPOPROTEIN"/>
    <property type="match status" value="1"/>
</dbReference>
<dbReference type="AlphaFoldDB" id="A0A645APE5"/>
<reference evidence="1" key="1">
    <citation type="submission" date="2019-08" db="EMBL/GenBank/DDBJ databases">
        <authorList>
            <person name="Kucharzyk K."/>
            <person name="Murdoch R.W."/>
            <person name="Higgins S."/>
            <person name="Loffler F."/>
        </authorList>
    </citation>
    <scope>NUCLEOTIDE SEQUENCE</scope>
</reference>
<dbReference type="Gene3D" id="3.40.50.1460">
    <property type="match status" value="1"/>
</dbReference>
<proteinExistence type="predicted"/>
<name>A0A645APE5_9ZZZZ</name>
<dbReference type="EMBL" id="VSSQ01014896">
    <property type="protein sequence ID" value="MPM54638.1"/>
    <property type="molecule type" value="Genomic_DNA"/>
</dbReference>
<accession>A0A645APE5</accession>
<evidence type="ECO:0008006" key="2">
    <source>
        <dbReference type="Google" id="ProtNLM"/>
    </source>
</evidence>
<dbReference type="SUPFAM" id="SSF52129">
    <property type="entry name" value="Caspase-like"/>
    <property type="match status" value="1"/>
</dbReference>
<dbReference type="InterPro" id="IPR029030">
    <property type="entry name" value="Caspase-like_dom_sf"/>
</dbReference>